<dbReference type="PANTHER" id="PTHR47331">
    <property type="entry name" value="PHD-TYPE DOMAIN-CONTAINING PROTEIN"/>
    <property type="match status" value="1"/>
</dbReference>
<feature type="compositionally biased region" description="Basic and acidic residues" evidence="2">
    <location>
        <begin position="405"/>
        <end position="414"/>
    </location>
</feature>
<feature type="compositionally biased region" description="Basic and acidic residues" evidence="2">
    <location>
        <begin position="22"/>
        <end position="35"/>
    </location>
</feature>
<feature type="compositionally biased region" description="Basic residues" evidence="2">
    <location>
        <begin position="183"/>
        <end position="192"/>
    </location>
</feature>
<protein>
    <submittedName>
        <fullName evidence="3">Uncharacterized protein</fullName>
    </submittedName>
</protein>
<reference evidence="3" key="1">
    <citation type="journal article" date="2023" name="Science">
        <title>Genome structures resolve the early diversification of teleost fishes.</title>
        <authorList>
            <person name="Parey E."/>
            <person name="Louis A."/>
            <person name="Montfort J."/>
            <person name="Bouchez O."/>
            <person name="Roques C."/>
            <person name="Iampietro C."/>
            <person name="Lluch J."/>
            <person name="Castinel A."/>
            <person name="Donnadieu C."/>
            <person name="Desvignes T."/>
            <person name="Floi Bucao C."/>
            <person name="Jouanno E."/>
            <person name="Wen M."/>
            <person name="Mejri S."/>
            <person name="Dirks R."/>
            <person name="Jansen H."/>
            <person name="Henkel C."/>
            <person name="Chen W.J."/>
            <person name="Zahm M."/>
            <person name="Cabau C."/>
            <person name="Klopp C."/>
            <person name="Thompson A.W."/>
            <person name="Robinson-Rechavi M."/>
            <person name="Braasch I."/>
            <person name="Lecointre G."/>
            <person name="Bobe J."/>
            <person name="Postlethwait J.H."/>
            <person name="Berthelot C."/>
            <person name="Roest Crollius H."/>
            <person name="Guiguen Y."/>
        </authorList>
    </citation>
    <scope>NUCLEOTIDE SEQUENCE</scope>
    <source>
        <strain evidence="3">NC1722</strain>
    </source>
</reference>
<name>A0AAD7W361_9TELE</name>
<feature type="region of interest" description="Disordered" evidence="2">
    <location>
        <begin position="173"/>
        <end position="213"/>
    </location>
</feature>
<dbReference type="Proteomes" id="UP001221898">
    <property type="component" value="Unassembled WGS sequence"/>
</dbReference>
<feature type="coiled-coil region" evidence="1">
    <location>
        <begin position="94"/>
        <end position="164"/>
    </location>
</feature>
<dbReference type="AlphaFoldDB" id="A0AAD7W361"/>
<dbReference type="PANTHER" id="PTHR47331:SF3">
    <property type="match status" value="1"/>
</dbReference>
<evidence type="ECO:0000256" key="2">
    <source>
        <dbReference type="SAM" id="MobiDB-lite"/>
    </source>
</evidence>
<comment type="caution">
    <text evidence="3">The sequence shown here is derived from an EMBL/GenBank/DDBJ whole genome shotgun (WGS) entry which is preliminary data.</text>
</comment>
<proteinExistence type="predicted"/>
<evidence type="ECO:0000256" key="1">
    <source>
        <dbReference type="SAM" id="Coils"/>
    </source>
</evidence>
<keyword evidence="4" id="KW-1185">Reference proteome</keyword>
<organism evidence="3 4">
    <name type="scientific">Aldrovandia affinis</name>
    <dbReference type="NCBI Taxonomy" id="143900"/>
    <lineage>
        <taxon>Eukaryota</taxon>
        <taxon>Metazoa</taxon>
        <taxon>Chordata</taxon>
        <taxon>Craniata</taxon>
        <taxon>Vertebrata</taxon>
        <taxon>Euteleostomi</taxon>
        <taxon>Actinopterygii</taxon>
        <taxon>Neopterygii</taxon>
        <taxon>Teleostei</taxon>
        <taxon>Notacanthiformes</taxon>
        <taxon>Halosauridae</taxon>
        <taxon>Aldrovandia</taxon>
    </lineage>
</organism>
<gene>
    <name evidence="3" type="ORF">AAFF_G00261360</name>
</gene>
<evidence type="ECO:0000313" key="3">
    <source>
        <dbReference type="EMBL" id="KAJ8377287.1"/>
    </source>
</evidence>
<feature type="region of interest" description="Disordered" evidence="2">
    <location>
        <begin position="22"/>
        <end position="74"/>
    </location>
</feature>
<dbReference type="EMBL" id="JAINUG010000358">
    <property type="protein sequence ID" value="KAJ8377287.1"/>
    <property type="molecule type" value="Genomic_DNA"/>
</dbReference>
<accession>A0AAD7W361</accession>
<keyword evidence="1" id="KW-0175">Coiled coil</keyword>
<feature type="region of interest" description="Disordered" evidence="2">
    <location>
        <begin position="390"/>
        <end position="445"/>
    </location>
</feature>
<sequence>MASIICFMKRAKEWIAAAHISDRQKENAPLKKQPEAEDVLQDGVQPDDSASQTGVHNPGSVCSHGSRVSRSTVGSRVSVTHVRQEAEHAALLEHAAALKRRQQLEQEEAELQRLELEETALQKQRELEEVALKKQHEIWRGIEIARIKAKKEELEMETALAESSAKLKVLNEYERSEDGASSHGRRSRNRGSLRHDVTRASPPQPDVTTPQAPPQMLQTPPMALQNISSHSNVSRDGDILKVMQRQNVITELLVKQQKQSQLPTKDIPVFRRLQRSKRLLHKHYGDELRIASAYIDKALQWPQIKSEDGKALNAYAMFLVGCRNTMEDIESLEEMDNPTNLRTVVSKLPYKMKERWRAEAYNIKERRDRRAKCTDLVSYIERQAKIATDPLFGDIPDSRPTSAGKNDKGKTPAKKEKRGSFATKVSTENQKTKGAGEKSANPNKKGSAFERPCMYCQQAHTLATCNKIKNQPHKERVEFLKSRAYASGAWLRAISASSAGKEQSVRNVN</sequence>
<evidence type="ECO:0000313" key="4">
    <source>
        <dbReference type="Proteomes" id="UP001221898"/>
    </source>
</evidence>
<feature type="compositionally biased region" description="Low complexity" evidence="2">
    <location>
        <begin position="63"/>
        <end position="74"/>
    </location>
</feature>